<feature type="compositionally biased region" description="Basic and acidic residues" evidence="1">
    <location>
        <begin position="319"/>
        <end position="334"/>
    </location>
</feature>
<dbReference type="AlphaFoldDB" id="A0A8H6HYF5"/>
<reference evidence="3 4" key="1">
    <citation type="submission" date="2020-07" db="EMBL/GenBank/DDBJ databases">
        <title>Comparative genomics of pyrophilous fungi reveals a link between fire events and developmental genes.</title>
        <authorList>
            <consortium name="DOE Joint Genome Institute"/>
            <person name="Steindorff A.S."/>
            <person name="Carver A."/>
            <person name="Calhoun S."/>
            <person name="Stillman K."/>
            <person name="Liu H."/>
            <person name="Lipzen A."/>
            <person name="Pangilinan J."/>
            <person name="Labutti K."/>
            <person name="Bruns T.D."/>
            <person name="Grigoriev I.V."/>
        </authorList>
    </citation>
    <scope>NUCLEOTIDE SEQUENCE [LARGE SCALE GENOMIC DNA]</scope>
    <source>
        <strain evidence="3 4">CBS 144469</strain>
    </source>
</reference>
<evidence type="ECO:0000313" key="4">
    <source>
        <dbReference type="Proteomes" id="UP000521943"/>
    </source>
</evidence>
<feature type="region of interest" description="Disordered" evidence="1">
    <location>
        <begin position="315"/>
        <end position="334"/>
    </location>
</feature>
<feature type="transmembrane region" description="Helical" evidence="2">
    <location>
        <begin position="68"/>
        <end position="86"/>
    </location>
</feature>
<keyword evidence="2" id="KW-0472">Membrane</keyword>
<keyword evidence="2" id="KW-1133">Transmembrane helix</keyword>
<evidence type="ECO:0000313" key="3">
    <source>
        <dbReference type="EMBL" id="KAF6755424.1"/>
    </source>
</evidence>
<dbReference type="Proteomes" id="UP000521943">
    <property type="component" value="Unassembled WGS sequence"/>
</dbReference>
<comment type="caution">
    <text evidence="3">The sequence shown here is derived from an EMBL/GenBank/DDBJ whole genome shotgun (WGS) entry which is preliminary data.</text>
</comment>
<evidence type="ECO:0000256" key="1">
    <source>
        <dbReference type="SAM" id="MobiDB-lite"/>
    </source>
</evidence>
<feature type="transmembrane region" description="Helical" evidence="2">
    <location>
        <begin position="145"/>
        <end position="162"/>
    </location>
</feature>
<evidence type="ECO:0000256" key="2">
    <source>
        <dbReference type="SAM" id="Phobius"/>
    </source>
</evidence>
<proteinExistence type="predicted"/>
<gene>
    <name evidence="3" type="ORF">DFP72DRAFT_1122027</name>
</gene>
<feature type="transmembrane region" description="Helical" evidence="2">
    <location>
        <begin position="209"/>
        <end position="231"/>
    </location>
</feature>
<keyword evidence="4" id="KW-1185">Reference proteome</keyword>
<feature type="transmembrane region" description="Helical" evidence="2">
    <location>
        <begin position="114"/>
        <end position="133"/>
    </location>
</feature>
<feature type="transmembrane region" description="Helical" evidence="2">
    <location>
        <begin position="168"/>
        <end position="188"/>
    </location>
</feature>
<dbReference type="OrthoDB" id="2905268at2759"/>
<feature type="transmembrane region" description="Helical" evidence="2">
    <location>
        <begin position="32"/>
        <end position="56"/>
    </location>
</feature>
<name>A0A8H6HYF5_9AGAR</name>
<organism evidence="3 4">
    <name type="scientific">Ephemerocybe angulata</name>
    <dbReference type="NCBI Taxonomy" id="980116"/>
    <lineage>
        <taxon>Eukaryota</taxon>
        <taxon>Fungi</taxon>
        <taxon>Dikarya</taxon>
        <taxon>Basidiomycota</taxon>
        <taxon>Agaricomycotina</taxon>
        <taxon>Agaricomycetes</taxon>
        <taxon>Agaricomycetidae</taxon>
        <taxon>Agaricales</taxon>
        <taxon>Agaricineae</taxon>
        <taxon>Psathyrellaceae</taxon>
        <taxon>Ephemerocybe</taxon>
    </lineage>
</organism>
<keyword evidence="2" id="KW-0812">Transmembrane</keyword>
<sequence>MDAPPSGRPPLLPEYAPPGLSSADLWMERSNLIGLVIAAAAWGVLFTIFVQCIVQLRKTGSSRERHSWALMAYSCLLFTFATLGFVGNTRFIQMTYIDYRNYPGGPNAFGFEQYTLPINMLGLVCYVMMNWFADGLMLYRFMVIYQYKLVLLVLPALIYLGIVAGIAYWSLSIVLNLLITSSIAGRLLKMRSAIRAVLGPKHSSPYTSVLSMIVESAALYTAWALIFMASYAKGDTFQNVVLPALGQVQAIAPLLIIFRVAQGKAWTADTGASGTSGVGTSTTMDFNVRQGQKLTFNSNNTREATESFQLSSITGSTVDLDRDPEKSSQKDIDL</sequence>
<feature type="transmembrane region" description="Helical" evidence="2">
    <location>
        <begin position="237"/>
        <end position="258"/>
    </location>
</feature>
<accession>A0A8H6HYF5</accession>
<dbReference type="EMBL" id="JACGCI010000030">
    <property type="protein sequence ID" value="KAF6755424.1"/>
    <property type="molecule type" value="Genomic_DNA"/>
</dbReference>
<protein>
    <submittedName>
        <fullName evidence="3">Uncharacterized protein</fullName>
    </submittedName>
</protein>